<feature type="region of interest" description="Disordered" evidence="1">
    <location>
        <begin position="302"/>
        <end position="334"/>
    </location>
</feature>
<protein>
    <submittedName>
        <fullName evidence="3">Uncharacterized protein</fullName>
    </submittedName>
</protein>
<feature type="compositionally biased region" description="Low complexity" evidence="1">
    <location>
        <begin position="66"/>
        <end position="76"/>
    </location>
</feature>
<feature type="transmembrane region" description="Helical" evidence="2">
    <location>
        <begin position="89"/>
        <end position="108"/>
    </location>
</feature>
<keyword evidence="2" id="KW-0472">Membrane</keyword>
<feature type="compositionally biased region" description="Acidic residues" evidence="1">
    <location>
        <begin position="313"/>
        <end position="334"/>
    </location>
</feature>
<gene>
    <name evidence="3" type="ORF">SAMN06269185_2879</name>
</gene>
<reference evidence="3 4" key="1">
    <citation type="submission" date="2017-09" db="EMBL/GenBank/DDBJ databases">
        <authorList>
            <person name="Ehlers B."/>
            <person name="Leendertz F.H."/>
        </authorList>
    </citation>
    <scope>NUCLEOTIDE SEQUENCE [LARGE SCALE GENOMIC DNA]</scope>
    <source>
        <strain evidence="3 4">DSM 27208</strain>
    </source>
</reference>
<evidence type="ECO:0000313" key="3">
    <source>
        <dbReference type="EMBL" id="SNZ17074.1"/>
    </source>
</evidence>
<organism evidence="3 4">
    <name type="scientific">Natronoarchaeum philippinense</name>
    <dbReference type="NCBI Taxonomy" id="558529"/>
    <lineage>
        <taxon>Archaea</taxon>
        <taxon>Methanobacteriati</taxon>
        <taxon>Methanobacteriota</taxon>
        <taxon>Stenosarchaea group</taxon>
        <taxon>Halobacteria</taxon>
        <taxon>Halobacteriales</taxon>
        <taxon>Natronoarchaeaceae</taxon>
    </lineage>
</organism>
<dbReference type="AlphaFoldDB" id="A0A285P5S5"/>
<feature type="transmembrane region" description="Helical" evidence="2">
    <location>
        <begin position="115"/>
        <end position="134"/>
    </location>
</feature>
<proteinExistence type="predicted"/>
<name>A0A285P5S5_NATPI</name>
<dbReference type="Proteomes" id="UP000219453">
    <property type="component" value="Unassembled WGS sequence"/>
</dbReference>
<accession>A0A285P5S5</accession>
<feature type="transmembrane region" description="Helical" evidence="2">
    <location>
        <begin position="9"/>
        <end position="30"/>
    </location>
</feature>
<sequence>MTPSIDRSAAVIVLVALVSVAGLGLTAATLDTAKPVGGSSQDQVLEPPDPRDDLGSSDQRTGSGGDANQSAGSSSSYQSLTTCVSFLDTTLGTLSVLLAVLGIALLIYSRYNAALALFTTWTIFPPIMLGYFLVTDCGGGAGIAVGNSASGGFATGGQGIVTATDVPSWMLIALVGLLMAGAAAVLYRTVNADEAVVPQAEDDDDDVHLDQFAEAAGRAADRIEEHNEDVDNTVYRAWIEMTELLDVDSPETYSAGEFADAAVEIGMNEDDVSELTHLFNEVRYGGKDAGAREEQAVSILRNVESQYGTTDGQTDDTDDTPIDEPAGDGEGDQR</sequence>
<feature type="transmembrane region" description="Helical" evidence="2">
    <location>
        <begin position="169"/>
        <end position="187"/>
    </location>
</feature>
<keyword evidence="2" id="KW-1133">Transmembrane helix</keyword>
<dbReference type="EMBL" id="OBEJ01000004">
    <property type="protein sequence ID" value="SNZ17074.1"/>
    <property type="molecule type" value="Genomic_DNA"/>
</dbReference>
<evidence type="ECO:0000256" key="2">
    <source>
        <dbReference type="SAM" id="Phobius"/>
    </source>
</evidence>
<feature type="region of interest" description="Disordered" evidence="1">
    <location>
        <begin position="36"/>
        <end position="76"/>
    </location>
</feature>
<evidence type="ECO:0000256" key="1">
    <source>
        <dbReference type="SAM" id="MobiDB-lite"/>
    </source>
</evidence>
<evidence type="ECO:0000313" key="4">
    <source>
        <dbReference type="Proteomes" id="UP000219453"/>
    </source>
</evidence>
<keyword evidence="2" id="KW-0812">Transmembrane</keyword>
<keyword evidence="4" id="KW-1185">Reference proteome</keyword>